<organism evidence="2">
    <name type="scientific">uncultured Thiotrichaceae bacterium</name>
    <dbReference type="NCBI Taxonomy" id="298394"/>
    <lineage>
        <taxon>Bacteria</taxon>
        <taxon>Pseudomonadati</taxon>
        <taxon>Pseudomonadota</taxon>
        <taxon>Gammaproteobacteria</taxon>
        <taxon>Thiotrichales</taxon>
        <taxon>Thiotrichaceae</taxon>
        <taxon>environmental samples</taxon>
    </lineage>
</organism>
<accession>A0A6S6SBH4</accession>
<keyword evidence="1" id="KW-0472">Membrane</keyword>
<dbReference type="SUPFAM" id="SSF51905">
    <property type="entry name" value="FAD/NAD(P)-binding domain"/>
    <property type="match status" value="1"/>
</dbReference>
<dbReference type="EMBL" id="CACVAV010000032">
    <property type="protein sequence ID" value="CAA6801969.1"/>
    <property type="molecule type" value="Genomic_DNA"/>
</dbReference>
<dbReference type="EC" id="1.14.13.-" evidence="2"/>
<dbReference type="PANTHER" id="PTHR43876:SF7">
    <property type="entry name" value="UBIQUINONE BIOSYNTHESIS MONOOXYGENASE COQ6, MITOCHONDRIAL"/>
    <property type="match status" value="1"/>
</dbReference>
<keyword evidence="2" id="KW-0560">Oxidoreductase</keyword>
<protein>
    <submittedName>
        <fullName evidence="2">2-octaprenyl-3-methyl-6-methoxy-1,4-benzoquinol hydroxylase (EC)</fullName>
        <ecNumber evidence="2">1.14.13.-</ecNumber>
    </submittedName>
</protein>
<proteinExistence type="predicted"/>
<gene>
    <name evidence="2" type="ORF">HELGO_WM70535</name>
</gene>
<dbReference type="AlphaFoldDB" id="A0A6S6SBH4"/>
<reference evidence="2" key="1">
    <citation type="submission" date="2020-01" db="EMBL/GenBank/DDBJ databases">
        <authorList>
            <person name="Meier V. D."/>
            <person name="Meier V D."/>
        </authorList>
    </citation>
    <scope>NUCLEOTIDE SEQUENCE</scope>
    <source>
        <strain evidence="2">HLG_WM_MAG_08</strain>
    </source>
</reference>
<evidence type="ECO:0000256" key="1">
    <source>
        <dbReference type="SAM" id="Phobius"/>
    </source>
</evidence>
<feature type="non-terminal residue" evidence="2">
    <location>
        <position position="58"/>
    </location>
</feature>
<dbReference type="Gene3D" id="3.50.50.60">
    <property type="entry name" value="FAD/NAD(P)-binding domain"/>
    <property type="match status" value="1"/>
</dbReference>
<dbReference type="GO" id="GO:0016491">
    <property type="term" value="F:oxidoreductase activity"/>
    <property type="evidence" value="ECO:0007669"/>
    <property type="project" value="UniProtKB-KW"/>
</dbReference>
<sequence>MSGMHYDVVISGAGMVGATLACLLAKSAKRIAVLETLPPPVFKASDDFELRVSALSRF</sequence>
<dbReference type="InterPro" id="IPR051205">
    <property type="entry name" value="UbiH/COQ6_monooxygenase"/>
</dbReference>
<dbReference type="PANTHER" id="PTHR43876">
    <property type="entry name" value="UBIQUINONE BIOSYNTHESIS MONOOXYGENASE COQ6, MITOCHONDRIAL"/>
    <property type="match status" value="1"/>
</dbReference>
<keyword evidence="1" id="KW-1133">Transmembrane helix</keyword>
<feature type="transmembrane region" description="Helical" evidence="1">
    <location>
        <begin position="6"/>
        <end position="25"/>
    </location>
</feature>
<evidence type="ECO:0000313" key="2">
    <source>
        <dbReference type="EMBL" id="CAA6801969.1"/>
    </source>
</evidence>
<keyword evidence="1" id="KW-0812">Transmembrane</keyword>
<name>A0A6S6SBH4_9GAMM</name>
<dbReference type="InterPro" id="IPR036188">
    <property type="entry name" value="FAD/NAD-bd_sf"/>
</dbReference>